<keyword evidence="3" id="KW-0813">Transport</keyword>
<feature type="region of interest" description="Disordered" evidence="8">
    <location>
        <begin position="98"/>
        <end position="121"/>
    </location>
</feature>
<evidence type="ECO:0000256" key="1">
    <source>
        <dbReference type="ARBA" id="ARBA00004442"/>
    </source>
</evidence>
<dbReference type="PANTHER" id="PTHR30026">
    <property type="entry name" value="OUTER MEMBRANE PROTEIN TOLC"/>
    <property type="match status" value="1"/>
</dbReference>
<dbReference type="RefSeq" id="WP_369863332.1">
    <property type="nucleotide sequence ID" value="NZ_JBCLPP010000012.1"/>
</dbReference>
<name>A0ABV4CUP9_9BACT</name>
<evidence type="ECO:0000256" key="8">
    <source>
        <dbReference type="SAM" id="MobiDB-lite"/>
    </source>
</evidence>
<evidence type="ECO:0000256" key="4">
    <source>
        <dbReference type="ARBA" id="ARBA00022452"/>
    </source>
</evidence>
<keyword evidence="4" id="KW-1134">Transmembrane beta strand</keyword>
<dbReference type="Gene3D" id="1.20.1600.10">
    <property type="entry name" value="Outer membrane efflux proteins (OEP)"/>
    <property type="match status" value="1"/>
</dbReference>
<evidence type="ECO:0000256" key="3">
    <source>
        <dbReference type="ARBA" id="ARBA00022448"/>
    </source>
</evidence>
<dbReference type="InterPro" id="IPR051906">
    <property type="entry name" value="TolC-like"/>
</dbReference>
<dbReference type="Proteomes" id="UP001565200">
    <property type="component" value="Unassembled WGS sequence"/>
</dbReference>
<reference evidence="9 10" key="1">
    <citation type="submission" date="2024-03" db="EMBL/GenBank/DDBJ databases">
        <title>Mouse gut bacterial collection (mGBC) of GemPharmatech.</title>
        <authorList>
            <person name="He Y."/>
            <person name="Dong L."/>
            <person name="Wu D."/>
            <person name="Gao X."/>
            <person name="Lin Z."/>
        </authorList>
    </citation>
    <scope>NUCLEOTIDE SEQUENCE [LARGE SCALE GENOMIC DNA]</scope>
    <source>
        <strain evidence="9 10">54-13</strain>
    </source>
</reference>
<sequence>MKLRYAVSGVAFGLVLSLPARQLPADTLALSLDQCITIALSENPTIKVADMEIERMDYSKKETLGQLLPTINFGANYNRMVAKQVAYMNMDFGSLGGGGDAGQGDGEESENRLSGAKSSAGRDGIKMGLDNSYQVGFNATLPLIAPQLWASLKLSDSQILQNIEDARSSRLSLVNQIKSAYYSLLLAEDSYLVIRENYDNAVFNHGVFEKKFQVGTASEYDVLRSSVQVKNVEPELLQAEIAIKQARMQLAILMGIDTGYPVKPTVKLADYEKDMYENALSIDKTIDGNSDLRKLSLQTRTLEQALKVQKAAWFPTLAFTANYNWTSSSNGNALKNFRWNPYSVVGLTLSIPIFEGGQRYSRIKQSRIQVDEMKWQRDNLERSVRMQVDLAVDNINKNVKQISSSSESVTQAVKAYAIMEKSFEIGAASYLDLRDAELALTQARLSYYQSIYNYLVANSELELLLGNADLEKYKPVDNK</sequence>
<keyword evidence="10" id="KW-1185">Reference proteome</keyword>
<dbReference type="InterPro" id="IPR003423">
    <property type="entry name" value="OMP_efflux"/>
</dbReference>
<evidence type="ECO:0000256" key="2">
    <source>
        <dbReference type="ARBA" id="ARBA00007613"/>
    </source>
</evidence>
<protein>
    <submittedName>
        <fullName evidence="9">TolC family protein</fullName>
    </submittedName>
</protein>
<dbReference type="EMBL" id="JBCLPP010000012">
    <property type="protein sequence ID" value="MEY8245113.1"/>
    <property type="molecule type" value="Genomic_DNA"/>
</dbReference>
<evidence type="ECO:0000256" key="6">
    <source>
        <dbReference type="ARBA" id="ARBA00023136"/>
    </source>
</evidence>
<dbReference type="SUPFAM" id="SSF56954">
    <property type="entry name" value="Outer membrane efflux proteins (OEP)"/>
    <property type="match status" value="1"/>
</dbReference>
<keyword evidence="6" id="KW-0472">Membrane</keyword>
<proteinExistence type="inferred from homology"/>
<comment type="caution">
    <text evidence="9">The sequence shown here is derived from an EMBL/GenBank/DDBJ whole genome shotgun (WGS) entry which is preliminary data.</text>
</comment>
<evidence type="ECO:0000256" key="7">
    <source>
        <dbReference type="ARBA" id="ARBA00023237"/>
    </source>
</evidence>
<comment type="subcellular location">
    <subcellularLocation>
        <location evidence="1">Cell outer membrane</location>
    </subcellularLocation>
</comment>
<gene>
    <name evidence="9" type="ORF">AAK873_05720</name>
</gene>
<evidence type="ECO:0000256" key="5">
    <source>
        <dbReference type="ARBA" id="ARBA00022692"/>
    </source>
</evidence>
<dbReference type="PANTHER" id="PTHR30026:SF20">
    <property type="entry name" value="OUTER MEMBRANE PROTEIN TOLC"/>
    <property type="match status" value="1"/>
</dbReference>
<keyword evidence="5" id="KW-0812">Transmembrane</keyword>
<evidence type="ECO:0000313" key="10">
    <source>
        <dbReference type="Proteomes" id="UP001565200"/>
    </source>
</evidence>
<accession>A0ABV4CUP9</accession>
<comment type="similarity">
    <text evidence="2">Belongs to the outer membrane factor (OMF) (TC 1.B.17) family.</text>
</comment>
<keyword evidence="7" id="KW-0998">Cell outer membrane</keyword>
<organism evidence="9 10">
    <name type="scientific">Heminiphilus faecis</name>
    <dbReference type="NCBI Taxonomy" id="2601703"/>
    <lineage>
        <taxon>Bacteria</taxon>
        <taxon>Pseudomonadati</taxon>
        <taxon>Bacteroidota</taxon>
        <taxon>Bacteroidia</taxon>
        <taxon>Bacteroidales</taxon>
        <taxon>Muribaculaceae</taxon>
        <taxon>Heminiphilus</taxon>
    </lineage>
</organism>
<dbReference type="Pfam" id="PF02321">
    <property type="entry name" value="OEP"/>
    <property type="match status" value="2"/>
</dbReference>
<evidence type="ECO:0000313" key="9">
    <source>
        <dbReference type="EMBL" id="MEY8245113.1"/>
    </source>
</evidence>